<dbReference type="InterPro" id="IPR033659">
    <property type="entry name" value="Ferrochelatase_N"/>
</dbReference>
<keyword evidence="4 7" id="KW-0456">Lyase</keyword>
<dbReference type="HAMAP" id="MF_00323">
    <property type="entry name" value="Ferrochelatase"/>
    <property type="match status" value="1"/>
</dbReference>
<dbReference type="GeneID" id="17085501"/>
<dbReference type="eggNOG" id="KOG1321">
    <property type="taxonomic scope" value="Eukaryota"/>
</dbReference>
<dbReference type="UniPathway" id="UPA00252"/>
<evidence type="ECO:0000313" key="8">
    <source>
        <dbReference type="Proteomes" id="UP000030680"/>
    </source>
</evidence>
<proteinExistence type="inferred from homology"/>
<dbReference type="OrthoDB" id="1323at2759"/>
<keyword evidence="3" id="KW-0350">Heme biosynthesis</keyword>
<dbReference type="SUPFAM" id="SSF53800">
    <property type="entry name" value="Chelatase"/>
    <property type="match status" value="1"/>
</dbReference>
<evidence type="ECO:0000256" key="1">
    <source>
        <dbReference type="ARBA" id="ARBA00004744"/>
    </source>
</evidence>
<protein>
    <submittedName>
        <fullName evidence="7">Ferrochelatase</fullName>
        <ecNumber evidence="7">4.99.1.1</ecNumber>
    </submittedName>
</protein>
<evidence type="ECO:0000256" key="4">
    <source>
        <dbReference type="ARBA" id="ARBA00023239"/>
    </source>
</evidence>
<keyword evidence="5" id="KW-0627">Porphyrin biosynthesis</keyword>
<dbReference type="GO" id="GO:0006783">
    <property type="term" value="P:heme biosynthetic process"/>
    <property type="evidence" value="ECO:0007669"/>
    <property type="project" value="UniProtKB-KW"/>
</dbReference>
<dbReference type="PANTHER" id="PTHR11108:SF1">
    <property type="entry name" value="FERROCHELATASE, MITOCHONDRIAL"/>
    <property type="match status" value="1"/>
</dbReference>
<name>M2XS86_GALSU</name>
<dbReference type="PANTHER" id="PTHR11108">
    <property type="entry name" value="FERROCHELATASE"/>
    <property type="match status" value="1"/>
</dbReference>
<dbReference type="NCBIfam" id="TIGR00109">
    <property type="entry name" value="hemH"/>
    <property type="match status" value="1"/>
</dbReference>
<dbReference type="EC" id="4.99.1.1" evidence="7"/>
<keyword evidence="2" id="KW-0408">Iron</keyword>
<evidence type="ECO:0000256" key="5">
    <source>
        <dbReference type="ARBA" id="ARBA00023244"/>
    </source>
</evidence>
<organism evidence="7 8">
    <name type="scientific">Galdieria sulphuraria</name>
    <name type="common">Red alga</name>
    <dbReference type="NCBI Taxonomy" id="130081"/>
    <lineage>
        <taxon>Eukaryota</taxon>
        <taxon>Rhodophyta</taxon>
        <taxon>Bangiophyceae</taxon>
        <taxon>Galdieriales</taxon>
        <taxon>Galdieriaceae</taxon>
        <taxon>Galdieria</taxon>
    </lineage>
</organism>
<evidence type="ECO:0000256" key="3">
    <source>
        <dbReference type="ARBA" id="ARBA00023133"/>
    </source>
</evidence>
<dbReference type="CDD" id="cd03411">
    <property type="entry name" value="Ferrochelatase_N"/>
    <property type="match status" value="1"/>
</dbReference>
<dbReference type="InterPro" id="IPR033644">
    <property type="entry name" value="Ferrochelatase_C"/>
</dbReference>
<accession>M2XS86</accession>
<dbReference type="Pfam" id="PF00762">
    <property type="entry name" value="Ferrochelatase"/>
    <property type="match status" value="1"/>
</dbReference>
<dbReference type="CDD" id="cd00419">
    <property type="entry name" value="Ferrochelatase_C"/>
    <property type="match status" value="1"/>
</dbReference>
<comment type="similarity">
    <text evidence="6">Belongs to the ferrochelatase family.</text>
</comment>
<comment type="pathway">
    <text evidence="1">Porphyrin-containing compound metabolism; protoheme biosynthesis.</text>
</comment>
<dbReference type="AlphaFoldDB" id="M2XS86"/>
<dbReference type="Gene3D" id="3.40.50.1400">
    <property type="match status" value="2"/>
</dbReference>
<dbReference type="STRING" id="130081.M2XS86"/>
<reference evidence="8" key="1">
    <citation type="journal article" date="2013" name="Science">
        <title>Gene transfer from bacteria and archaea facilitated evolution of an extremophilic eukaryote.</title>
        <authorList>
            <person name="Schonknecht G."/>
            <person name="Chen W.H."/>
            <person name="Ternes C.M."/>
            <person name="Barbier G.G."/>
            <person name="Shrestha R.P."/>
            <person name="Stanke M."/>
            <person name="Brautigam A."/>
            <person name="Baker B.J."/>
            <person name="Banfield J.F."/>
            <person name="Garavito R.M."/>
            <person name="Carr K."/>
            <person name="Wilkerson C."/>
            <person name="Rensing S.A."/>
            <person name="Gagneul D."/>
            <person name="Dickenson N.E."/>
            <person name="Oesterhelt C."/>
            <person name="Lercher M.J."/>
            <person name="Weber A.P."/>
        </authorList>
    </citation>
    <scope>NUCLEOTIDE SEQUENCE [LARGE SCALE GENOMIC DNA]</scope>
    <source>
        <strain evidence="8">074W</strain>
    </source>
</reference>
<dbReference type="Gramene" id="EME26533">
    <property type="protein sequence ID" value="EME26533"/>
    <property type="gene ID" value="Gasu_58560"/>
</dbReference>
<evidence type="ECO:0000256" key="6">
    <source>
        <dbReference type="RuleBase" id="RU004185"/>
    </source>
</evidence>
<dbReference type="Proteomes" id="UP000030680">
    <property type="component" value="Unassembled WGS sequence"/>
</dbReference>
<evidence type="ECO:0000313" key="7">
    <source>
        <dbReference type="EMBL" id="EME26533.1"/>
    </source>
</evidence>
<dbReference type="EMBL" id="KB454547">
    <property type="protein sequence ID" value="EME26533.1"/>
    <property type="molecule type" value="Genomic_DNA"/>
</dbReference>
<keyword evidence="8" id="KW-1185">Reference proteome</keyword>
<dbReference type="InterPro" id="IPR001015">
    <property type="entry name" value="Ferrochelatase"/>
</dbReference>
<dbReference type="RefSeq" id="XP_005703053.1">
    <property type="nucleotide sequence ID" value="XM_005702996.1"/>
</dbReference>
<evidence type="ECO:0000256" key="2">
    <source>
        <dbReference type="ARBA" id="ARBA00023004"/>
    </source>
</evidence>
<dbReference type="GO" id="GO:0004325">
    <property type="term" value="F:ferrochelatase activity"/>
    <property type="evidence" value="ECO:0007669"/>
    <property type="project" value="InterPro"/>
</dbReference>
<gene>
    <name evidence="7" type="ORF">Gasu_58560</name>
</gene>
<dbReference type="KEGG" id="gsl:Gasu_58560"/>
<dbReference type="OMA" id="RFLSGYC"/>
<sequence>MKTMLLFVNYSCNLLKCKGISCSFKVKFAKFRCLPALSHFLQRARHRGIYKFQDSFGKQRWHMEQVVPFVTYNNSAESKTSTVTQDGKLSESLRSDYRNCDLRHRGRTGILLMNTGSPASLDVSDVREYLRKFLSDGRVVDLHPVLRFLVLNLFILRTRPKESAAAYSNIWDSERGSPLIYHCQDMAKCLQEKLGEEYYDIRVAMQFSDPSIPEALVHFRQRGIDRIVLLPLFPQYASSSTGSCIEIAYREASKIYATPYLHVVPAFYDHDAYVSAYAQMIRKHLGENLEKCDHLLISFHGVPEKHCMRTDETSIHCLQFEECCGRITQANRNCYRAQSFETARLLSKKLGLSEGNYTVAFQSRLAAAGIEWIKPYTDQVLVALGQRGIKRLGVVVPSFIADCLETLEEIGIRGKETFLEAGGEEFFLVPCLNSSPVWAEALIKILKDSCPWEQQLKGFSSH</sequence>